<proteinExistence type="predicted"/>
<sequence>MFRSVPLSGSHLAAIDIISSVDMHSTDTLRSLQVAVNPLLDTQDHNPLLLAQRSMDPKVRNPGPRKSSETRTEPIGRPYSTQSWRKRVCSVSSQLKHECSFGLPRLFSGRFNKDSTICYTQLTLTKVWKNQNLEYRWMSATADQKYRQVAELLRVAHNRQSVPITPQPSPACT</sequence>
<dbReference type="Proteomes" id="UP000308600">
    <property type="component" value="Unassembled WGS sequence"/>
</dbReference>
<keyword evidence="2" id="KW-1185">Reference proteome</keyword>
<reference evidence="1 2" key="1">
    <citation type="journal article" date="2019" name="Nat. Ecol. Evol.">
        <title>Megaphylogeny resolves global patterns of mushroom evolution.</title>
        <authorList>
            <person name="Varga T."/>
            <person name="Krizsan K."/>
            <person name="Foldi C."/>
            <person name="Dima B."/>
            <person name="Sanchez-Garcia M."/>
            <person name="Sanchez-Ramirez S."/>
            <person name="Szollosi G.J."/>
            <person name="Szarkandi J.G."/>
            <person name="Papp V."/>
            <person name="Albert L."/>
            <person name="Andreopoulos W."/>
            <person name="Angelini C."/>
            <person name="Antonin V."/>
            <person name="Barry K.W."/>
            <person name="Bougher N.L."/>
            <person name="Buchanan P."/>
            <person name="Buyck B."/>
            <person name="Bense V."/>
            <person name="Catcheside P."/>
            <person name="Chovatia M."/>
            <person name="Cooper J."/>
            <person name="Damon W."/>
            <person name="Desjardin D."/>
            <person name="Finy P."/>
            <person name="Geml J."/>
            <person name="Haridas S."/>
            <person name="Hughes K."/>
            <person name="Justo A."/>
            <person name="Karasinski D."/>
            <person name="Kautmanova I."/>
            <person name="Kiss B."/>
            <person name="Kocsube S."/>
            <person name="Kotiranta H."/>
            <person name="LaButti K.M."/>
            <person name="Lechner B.E."/>
            <person name="Liimatainen K."/>
            <person name="Lipzen A."/>
            <person name="Lukacs Z."/>
            <person name="Mihaltcheva S."/>
            <person name="Morgado L.N."/>
            <person name="Niskanen T."/>
            <person name="Noordeloos M.E."/>
            <person name="Ohm R.A."/>
            <person name="Ortiz-Santana B."/>
            <person name="Ovrebo C."/>
            <person name="Racz N."/>
            <person name="Riley R."/>
            <person name="Savchenko A."/>
            <person name="Shiryaev A."/>
            <person name="Soop K."/>
            <person name="Spirin V."/>
            <person name="Szebenyi C."/>
            <person name="Tomsovsky M."/>
            <person name="Tulloss R.E."/>
            <person name="Uehling J."/>
            <person name="Grigoriev I.V."/>
            <person name="Vagvolgyi C."/>
            <person name="Papp T."/>
            <person name="Martin F.M."/>
            <person name="Miettinen O."/>
            <person name="Hibbett D.S."/>
            <person name="Nagy L.G."/>
        </authorList>
    </citation>
    <scope>NUCLEOTIDE SEQUENCE [LARGE SCALE GENOMIC DNA]</scope>
    <source>
        <strain evidence="1 2">NL-1719</strain>
    </source>
</reference>
<gene>
    <name evidence="1" type="ORF">BDN72DRAFT_851763</name>
</gene>
<protein>
    <submittedName>
        <fullName evidence="1">Uncharacterized protein</fullName>
    </submittedName>
</protein>
<organism evidence="1 2">
    <name type="scientific">Pluteus cervinus</name>
    <dbReference type="NCBI Taxonomy" id="181527"/>
    <lineage>
        <taxon>Eukaryota</taxon>
        <taxon>Fungi</taxon>
        <taxon>Dikarya</taxon>
        <taxon>Basidiomycota</taxon>
        <taxon>Agaricomycotina</taxon>
        <taxon>Agaricomycetes</taxon>
        <taxon>Agaricomycetidae</taxon>
        <taxon>Agaricales</taxon>
        <taxon>Pluteineae</taxon>
        <taxon>Pluteaceae</taxon>
        <taxon>Pluteus</taxon>
    </lineage>
</organism>
<accession>A0ACD2ZY77</accession>
<evidence type="ECO:0000313" key="2">
    <source>
        <dbReference type="Proteomes" id="UP000308600"/>
    </source>
</evidence>
<name>A0ACD2ZY77_9AGAR</name>
<dbReference type="EMBL" id="ML209400">
    <property type="protein sequence ID" value="TFK58389.1"/>
    <property type="molecule type" value="Genomic_DNA"/>
</dbReference>
<evidence type="ECO:0000313" key="1">
    <source>
        <dbReference type="EMBL" id="TFK58389.1"/>
    </source>
</evidence>